<evidence type="ECO:0000313" key="15">
    <source>
        <dbReference type="Proteomes" id="UP000218598"/>
    </source>
</evidence>
<dbReference type="GO" id="GO:0005524">
    <property type="term" value="F:ATP binding"/>
    <property type="evidence" value="ECO:0007669"/>
    <property type="project" value="UniProtKB-KW"/>
</dbReference>
<dbReference type="Proteomes" id="UP000218598">
    <property type="component" value="Unassembled WGS sequence"/>
</dbReference>
<evidence type="ECO:0000256" key="9">
    <source>
        <dbReference type="ARBA" id="ARBA00051542"/>
    </source>
</evidence>
<evidence type="ECO:0000259" key="13">
    <source>
        <dbReference type="Pfam" id="PF20259"/>
    </source>
</evidence>
<dbReference type="GO" id="GO:0103016">
    <property type="term" value="F:tRNA-uridine 2-sulfurtransferase activity"/>
    <property type="evidence" value="ECO:0007669"/>
    <property type="project" value="UniProtKB-EC"/>
</dbReference>
<evidence type="ECO:0000259" key="12">
    <source>
        <dbReference type="Pfam" id="PF20258"/>
    </source>
</evidence>
<evidence type="ECO:0000256" key="11">
    <source>
        <dbReference type="HAMAP-Rule" id="MF_00144"/>
    </source>
</evidence>
<dbReference type="SUPFAM" id="SSF52402">
    <property type="entry name" value="Adenine nucleotide alpha hydrolases-like"/>
    <property type="match status" value="1"/>
</dbReference>
<dbReference type="PANTHER" id="PTHR11933">
    <property type="entry name" value="TRNA 5-METHYLAMINOMETHYL-2-THIOURIDYLATE -METHYLTRANSFERASE"/>
    <property type="match status" value="1"/>
</dbReference>
<dbReference type="RefSeq" id="WP_096165663.1">
    <property type="nucleotide sequence ID" value="NZ_BAAAIQ010000024.1"/>
</dbReference>
<comment type="similarity">
    <text evidence="11">Belongs to the MnmA/TRMU family.</text>
</comment>
<feature type="region of interest" description="Interaction with tRNA" evidence="11">
    <location>
        <begin position="149"/>
        <end position="151"/>
    </location>
</feature>
<dbReference type="EC" id="2.8.1.13" evidence="11"/>
<accession>A0A2A3YI16</accession>
<dbReference type="AlphaFoldDB" id="A0A2A3YI16"/>
<feature type="domain" description="tRNA-specific 2-thiouridylase MnmA-like C-terminal" evidence="12">
    <location>
        <begin position="374"/>
        <end position="407"/>
    </location>
</feature>
<keyword evidence="5 11" id="KW-0547">Nucleotide-binding</keyword>
<evidence type="ECO:0000256" key="4">
    <source>
        <dbReference type="ARBA" id="ARBA00022694"/>
    </source>
</evidence>
<comment type="subcellular location">
    <subcellularLocation>
        <location evidence="11">Cytoplasm</location>
    </subcellularLocation>
</comment>
<dbReference type="InterPro" id="IPR014729">
    <property type="entry name" value="Rossmann-like_a/b/a_fold"/>
</dbReference>
<dbReference type="CDD" id="cd01998">
    <property type="entry name" value="MnmA_TRMU-like"/>
    <property type="match status" value="1"/>
</dbReference>
<evidence type="ECO:0000256" key="2">
    <source>
        <dbReference type="ARBA" id="ARBA00022555"/>
    </source>
</evidence>
<keyword evidence="15" id="KW-1185">Reference proteome</keyword>
<dbReference type="FunFam" id="3.40.50.620:FF:000057">
    <property type="entry name" value="tRNA-specific 2-thiouridylase MnmA"/>
    <property type="match status" value="1"/>
</dbReference>
<keyword evidence="8" id="KW-1015">Disulfide bond</keyword>
<comment type="catalytic activity">
    <reaction evidence="9 11">
        <text>S-sulfanyl-L-cysteinyl-[protein] + uridine(34) in tRNA + AH2 + ATP = 2-thiouridine(34) in tRNA + L-cysteinyl-[protein] + A + AMP + diphosphate + H(+)</text>
        <dbReference type="Rhea" id="RHEA:47032"/>
        <dbReference type="Rhea" id="RHEA-COMP:10131"/>
        <dbReference type="Rhea" id="RHEA-COMP:11726"/>
        <dbReference type="Rhea" id="RHEA-COMP:11727"/>
        <dbReference type="Rhea" id="RHEA-COMP:11728"/>
        <dbReference type="ChEBI" id="CHEBI:13193"/>
        <dbReference type="ChEBI" id="CHEBI:15378"/>
        <dbReference type="ChEBI" id="CHEBI:17499"/>
        <dbReference type="ChEBI" id="CHEBI:29950"/>
        <dbReference type="ChEBI" id="CHEBI:30616"/>
        <dbReference type="ChEBI" id="CHEBI:33019"/>
        <dbReference type="ChEBI" id="CHEBI:61963"/>
        <dbReference type="ChEBI" id="CHEBI:65315"/>
        <dbReference type="ChEBI" id="CHEBI:87170"/>
        <dbReference type="ChEBI" id="CHEBI:456215"/>
        <dbReference type="EC" id="2.8.1.13"/>
    </reaction>
</comment>
<name>A0A2A3YI16_9MICO</name>
<dbReference type="EMBL" id="NRGR01000019">
    <property type="protein sequence ID" value="PCC38918.1"/>
    <property type="molecule type" value="Genomic_DNA"/>
</dbReference>
<evidence type="ECO:0000256" key="10">
    <source>
        <dbReference type="ARBA" id="ARBA00056575"/>
    </source>
</evidence>
<feature type="site" description="Interaction with tRNA" evidence="11">
    <location>
        <position position="126"/>
    </location>
</feature>
<feature type="binding site" evidence="11">
    <location>
        <position position="125"/>
    </location>
    <ligand>
        <name>ATP</name>
        <dbReference type="ChEBI" id="CHEBI:30616"/>
    </ligand>
</feature>
<comment type="function">
    <text evidence="10 11">Catalyzes the 2-thiolation of uridine at the wobble position (U34) of tRNA, leading to the formation of s(2)U34.</text>
</comment>
<feature type="domain" description="tRNA-specific 2-thiouridylase MnmA-like central" evidence="13">
    <location>
        <begin position="209"/>
        <end position="274"/>
    </location>
</feature>
<dbReference type="Gene3D" id="3.40.50.620">
    <property type="entry name" value="HUPs"/>
    <property type="match status" value="1"/>
</dbReference>
<dbReference type="GeneID" id="95327816"/>
<comment type="caution">
    <text evidence="11">Lacks conserved residue(s) required for the propagation of feature annotation.</text>
</comment>
<keyword evidence="4 11" id="KW-0819">tRNA processing</keyword>
<dbReference type="Pfam" id="PF20259">
    <property type="entry name" value="tRNA_Me_trans_M"/>
    <property type="match status" value="1"/>
</dbReference>
<dbReference type="InterPro" id="IPR046884">
    <property type="entry name" value="MnmA-like_central"/>
</dbReference>
<feature type="active site" description="Cysteine persulfide intermediate" evidence="11">
    <location>
        <position position="200"/>
    </location>
</feature>
<dbReference type="Pfam" id="PF20258">
    <property type="entry name" value="tRNA_Me_trans_C"/>
    <property type="match status" value="1"/>
</dbReference>
<gene>
    <name evidence="11" type="primary">mnmA</name>
    <name evidence="14" type="ORF">CIK66_11210</name>
</gene>
<feature type="active site" description="Nucleophile" evidence="11">
    <location>
        <position position="101"/>
    </location>
</feature>
<reference evidence="14 15" key="1">
    <citation type="journal article" date="2017" name="Elife">
        <title>Extensive horizontal gene transfer in cheese-associated bacteria.</title>
        <authorList>
            <person name="Bonham K.S."/>
            <person name="Wolfe B.E."/>
            <person name="Dutton R.J."/>
        </authorList>
    </citation>
    <scope>NUCLEOTIDE SEQUENCE [LARGE SCALE GENOMIC DNA]</scope>
    <source>
        <strain evidence="14 15">341_9</strain>
    </source>
</reference>
<evidence type="ECO:0000256" key="6">
    <source>
        <dbReference type="ARBA" id="ARBA00022840"/>
    </source>
</evidence>
<dbReference type="Pfam" id="PF03054">
    <property type="entry name" value="tRNA_Me_trans"/>
    <property type="match status" value="1"/>
</dbReference>
<keyword evidence="6 11" id="KW-0067">ATP-binding</keyword>
<organism evidence="14 15">
    <name type="scientific">Brachybacterium alimentarium</name>
    <dbReference type="NCBI Taxonomy" id="47845"/>
    <lineage>
        <taxon>Bacteria</taxon>
        <taxon>Bacillati</taxon>
        <taxon>Actinomycetota</taxon>
        <taxon>Actinomycetes</taxon>
        <taxon>Micrococcales</taxon>
        <taxon>Dermabacteraceae</taxon>
        <taxon>Brachybacterium</taxon>
    </lineage>
</organism>
<dbReference type="InterPro" id="IPR046885">
    <property type="entry name" value="MnmA-like_C"/>
</dbReference>
<keyword evidence="3 11" id="KW-0808">Transferase</keyword>
<feature type="site" description="Interaction with tRNA" evidence="11">
    <location>
        <position position="394"/>
    </location>
</feature>
<keyword evidence="2 11" id="KW-0820">tRNA-binding</keyword>
<feature type="binding site" evidence="11">
    <location>
        <position position="32"/>
    </location>
    <ligand>
        <name>ATP</name>
        <dbReference type="ChEBI" id="CHEBI:30616"/>
    </ligand>
</feature>
<evidence type="ECO:0000256" key="7">
    <source>
        <dbReference type="ARBA" id="ARBA00022884"/>
    </source>
</evidence>
<proteinExistence type="inferred from homology"/>
<feature type="binding site" evidence="11">
    <location>
        <begin position="6"/>
        <end position="13"/>
    </location>
    <ligand>
        <name>ATP</name>
        <dbReference type="ChEBI" id="CHEBI:30616"/>
    </ligand>
</feature>
<evidence type="ECO:0000313" key="14">
    <source>
        <dbReference type="EMBL" id="PCC38918.1"/>
    </source>
</evidence>
<dbReference type="GO" id="GO:0002143">
    <property type="term" value="P:tRNA wobble position uridine thiolation"/>
    <property type="evidence" value="ECO:0007669"/>
    <property type="project" value="TreeGrafter"/>
</dbReference>
<dbReference type="InterPro" id="IPR004506">
    <property type="entry name" value="MnmA-like"/>
</dbReference>
<comment type="caution">
    <text evidence="14">The sequence shown here is derived from an EMBL/GenBank/DDBJ whole genome shotgun (WGS) entry which is preliminary data.</text>
</comment>
<dbReference type="NCBIfam" id="TIGR00420">
    <property type="entry name" value="trmU"/>
    <property type="match status" value="1"/>
</dbReference>
<dbReference type="FunFam" id="2.30.30.280:FF:000001">
    <property type="entry name" value="tRNA-specific 2-thiouridylase MnmA"/>
    <property type="match status" value="1"/>
</dbReference>
<keyword evidence="7 11" id="KW-0694">RNA-binding</keyword>
<dbReference type="GO" id="GO:0000049">
    <property type="term" value="F:tRNA binding"/>
    <property type="evidence" value="ECO:0007669"/>
    <property type="project" value="UniProtKB-KW"/>
</dbReference>
<dbReference type="Gene3D" id="2.30.30.280">
    <property type="entry name" value="Adenine nucleotide alpha hydrolases-like domains"/>
    <property type="match status" value="1"/>
</dbReference>
<evidence type="ECO:0000256" key="5">
    <source>
        <dbReference type="ARBA" id="ARBA00022741"/>
    </source>
</evidence>
<dbReference type="OrthoDB" id="9800696at2"/>
<evidence type="ECO:0000256" key="8">
    <source>
        <dbReference type="ARBA" id="ARBA00023157"/>
    </source>
</evidence>
<evidence type="ECO:0000256" key="1">
    <source>
        <dbReference type="ARBA" id="ARBA00022490"/>
    </source>
</evidence>
<keyword evidence="1 11" id="KW-0963">Cytoplasm</keyword>
<dbReference type="GO" id="GO:0005737">
    <property type="term" value="C:cytoplasm"/>
    <property type="evidence" value="ECO:0007669"/>
    <property type="project" value="UniProtKB-SubCell"/>
</dbReference>
<dbReference type="Gene3D" id="2.40.30.10">
    <property type="entry name" value="Translation factors"/>
    <property type="match status" value="1"/>
</dbReference>
<dbReference type="PANTHER" id="PTHR11933:SF5">
    <property type="entry name" value="MITOCHONDRIAL TRNA-SPECIFIC 2-THIOURIDYLASE 1"/>
    <property type="match status" value="1"/>
</dbReference>
<dbReference type="HAMAP" id="MF_00144">
    <property type="entry name" value="tRNA_thiouridyl_MnmA"/>
    <property type="match status" value="1"/>
</dbReference>
<dbReference type="NCBIfam" id="NF001138">
    <property type="entry name" value="PRK00143.1"/>
    <property type="match status" value="1"/>
</dbReference>
<dbReference type="InterPro" id="IPR023382">
    <property type="entry name" value="MnmA-like_central_sf"/>
</dbReference>
<sequence>MKVLAAMSGGVDSAVAAARAAEAGHEVVGVHMALSKNRDQTRSGSRGCCTVEDASDARRAADRIGIPYYVWDLSDDFHDLVVEDFLSEYAAGRTPNPCVRCNERIKFATLMDRARLLGFDAVCTGHYASIRTDGPDGAPSLHRSRNMAKDQSYVLAVMGPDAVGRSLFPLGEYETKEEVRAEARARGLGVSTKPDSYDICFVADGDTQGFLERNLGASPGEILDADGSVIGSHQGTHGFTIGQRKGLGIQHPAADGAPRYVVDIDPSSRQVVVGAAELLSTRELIATDVISFEPLSVGREVRAQIRAHGEATPARLLEVPTDATVPATTADSAAAGATADSAATGAAATGAAATGATATGAAATGAGTDPDAPTADSSLRVSLETPIRGVAPGQTLVLYDGDRVIAAATLERRA</sequence>
<evidence type="ECO:0000256" key="3">
    <source>
        <dbReference type="ARBA" id="ARBA00022679"/>
    </source>
</evidence>
<protein>
    <recommendedName>
        <fullName evidence="11">tRNA-specific 2-thiouridylase MnmA</fullName>
        <ecNumber evidence="11">2.8.1.13</ecNumber>
    </recommendedName>
</protein>